<dbReference type="AlphaFoldDB" id="A0A5N5X904"/>
<dbReference type="InterPro" id="IPR021851">
    <property type="entry name" value="DUF3455"/>
</dbReference>
<dbReference type="OrthoDB" id="1859733at2759"/>
<evidence type="ECO:0000313" key="2">
    <source>
        <dbReference type="EMBL" id="KAB8077209.1"/>
    </source>
</evidence>
<keyword evidence="3" id="KW-1185">Reference proteome</keyword>
<feature type="chain" id="PRO_5024853264" description="Malate dehydrogenase" evidence="1">
    <location>
        <begin position="18"/>
        <end position="236"/>
    </location>
</feature>
<name>A0A5N5X904_9EURO</name>
<proteinExistence type="predicted"/>
<dbReference type="Proteomes" id="UP000326565">
    <property type="component" value="Unassembled WGS sequence"/>
</dbReference>
<organism evidence="2 3">
    <name type="scientific">Aspergillus leporis</name>
    <dbReference type="NCBI Taxonomy" id="41062"/>
    <lineage>
        <taxon>Eukaryota</taxon>
        <taxon>Fungi</taxon>
        <taxon>Dikarya</taxon>
        <taxon>Ascomycota</taxon>
        <taxon>Pezizomycotina</taxon>
        <taxon>Eurotiomycetes</taxon>
        <taxon>Eurotiomycetidae</taxon>
        <taxon>Eurotiales</taxon>
        <taxon>Aspergillaceae</taxon>
        <taxon>Aspergillus</taxon>
        <taxon>Aspergillus subgen. Circumdati</taxon>
    </lineage>
</organism>
<evidence type="ECO:0000256" key="1">
    <source>
        <dbReference type="SAM" id="SignalP"/>
    </source>
</evidence>
<keyword evidence="1" id="KW-0732">Signal</keyword>
<gene>
    <name evidence="2" type="ORF">BDV29DRAFT_153926</name>
</gene>
<dbReference type="PANTHER" id="PTHR35567">
    <property type="entry name" value="MALATE DEHYDROGENASE (AFU_ORTHOLOGUE AFUA_2G13800)"/>
    <property type="match status" value="1"/>
</dbReference>
<sequence length="236" mass="26050">MLFTKVLLFCLAILAEASTVADLASTLIGISDVLDQTHLTYCSLLEVQFPYHPRLPNPSGDLHLKYVALGRGTQNYTCANDSNTTAPRAAGAVATLFDASCLVSYNAALFHYLTPLLKLIDADTLSLLGMIFNQMTSTDNHIITGKHEFNADKKPFFDLRLGNTEDWVVAQANASAPARDDNTTNVPWLKLTSVEGHGITEIYRVFTVGGQPPHHCGERKSTFEVEYAAQYWFYGR</sequence>
<protein>
    <recommendedName>
        <fullName evidence="4">Malate dehydrogenase</fullName>
    </recommendedName>
</protein>
<accession>A0A5N5X904</accession>
<evidence type="ECO:0008006" key="4">
    <source>
        <dbReference type="Google" id="ProtNLM"/>
    </source>
</evidence>
<dbReference type="Pfam" id="PF11937">
    <property type="entry name" value="DUF3455"/>
    <property type="match status" value="1"/>
</dbReference>
<dbReference type="PANTHER" id="PTHR35567:SF1">
    <property type="entry name" value="CONSERVED FUNGAL PROTEIN (AFU_ORTHOLOGUE AFUA_1G14230)"/>
    <property type="match status" value="1"/>
</dbReference>
<dbReference type="EMBL" id="ML732171">
    <property type="protein sequence ID" value="KAB8077209.1"/>
    <property type="molecule type" value="Genomic_DNA"/>
</dbReference>
<feature type="signal peptide" evidence="1">
    <location>
        <begin position="1"/>
        <end position="17"/>
    </location>
</feature>
<evidence type="ECO:0000313" key="3">
    <source>
        <dbReference type="Proteomes" id="UP000326565"/>
    </source>
</evidence>
<reference evidence="2 3" key="1">
    <citation type="submission" date="2019-04" db="EMBL/GenBank/DDBJ databases">
        <title>Friends and foes A comparative genomics study of 23 Aspergillus species from section Flavi.</title>
        <authorList>
            <consortium name="DOE Joint Genome Institute"/>
            <person name="Kjaerbolling I."/>
            <person name="Vesth T."/>
            <person name="Frisvad J.C."/>
            <person name="Nybo J.L."/>
            <person name="Theobald S."/>
            <person name="Kildgaard S."/>
            <person name="Isbrandt T."/>
            <person name="Kuo A."/>
            <person name="Sato A."/>
            <person name="Lyhne E.K."/>
            <person name="Kogle M.E."/>
            <person name="Wiebenga A."/>
            <person name="Kun R.S."/>
            <person name="Lubbers R.J."/>
            <person name="Makela M.R."/>
            <person name="Barry K."/>
            <person name="Chovatia M."/>
            <person name="Clum A."/>
            <person name="Daum C."/>
            <person name="Haridas S."/>
            <person name="He G."/>
            <person name="LaButti K."/>
            <person name="Lipzen A."/>
            <person name="Mondo S."/>
            <person name="Riley R."/>
            <person name="Salamov A."/>
            <person name="Simmons B.A."/>
            <person name="Magnuson J.K."/>
            <person name="Henrissat B."/>
            <person name="Mortensen U.H."/>
            <person name="Larsen T.O."/>
            <person name="Devries R.P."/>
            <person name="Grigoriev I.V."/>
            <person name="Machida M."/>
            <person name="Baker S.E."/>
            <person name="Andersen M.R."/>
        </authorList>
    </citation>
    <scope>NUCLEOTIDE SEQUENCE [LARGE SCALE GENOMIC DNA]</scope>
    <source>
        <strain evidence="2 3">CBS 151.66</strain>
    </source>
</reference>